<gene>
    <name evidence="1" type="ORF">CIAN88_11965</name>
</gene>
<dbReference type="EMBL" id="JQIF01000049">
    <property type="protein sequence ID" value="KGJ53004.1"/>
    <property type="molecule type" value="Genomic_DNA"/>
</dbReference>
<comment type="caution">
    <text evidence="1">The sequence shown here is derived from an EMBL/GenBank/DDBJ whole genome shotgun (WGS) entry which is preliminary data.</text>
</comment>
<evidence type="ECO:0000313" key="2">
    <source>
        <dbReference type="Proteomes" id="UP000030008"/>
    </source>
</evidence>
<dbReference type="RefSeq" id="WP_044905621.1">
    <property type="nucleotide sequence ID" value="NZ_JQIF01000049.1"/>
</dbReference>
<proteinExistence type="predicted"/>
<name>A0A099I4X2_CLOIN</name>
<dbReference type="AlphaFoldDB" id="A0A099I4X2"/>
<dbReference type="Proteomes" id="UP000030008">
    <property type="component" value="Unassembled WGS sequence"/>
</dbReference>
<accession>A0A099I4X2</accession>
<organism evidence="1 2">
    <name type="scientific">Clostridium innocuum</name>
    <dbReference type="NCBI Taxonomy" id="1522"/>
    <lineage>
        <taxon>Bacteria</taxon>
        <taxon>Bacillati</taxon>
        <taxon>Bacillota</taxon>
        <taxon>Clostridia</taxon>
        <taxon>Eubacteriales</taxon>
        <taxon>Clostridiaceae</taxon>
        <taxon>Clostridium</taxon>
    </lineage>
</organism>
<sequence length="146" mass="17089">MKHKKLKLTSFTALGEDVIQVENELREYAKNGIQLSIQGMVIDAAVLSSFYEYIIDLNRKKMKESQHRGIQKALQRKLEGKGNYGRPSIDLPNDFEVQIRKRLVDREALSEYQKELNIKRSTFYRHANLIKHAILMEEAEQNIQKK</sequence>
<reference evidence="1 2" key="1">
    <citation type="submission" date="2014-08" db="EMBL/GenBank/DDBJ databases">
        <title>Clostridium innocuum, an unnegligible vancomycin-resistant pathogen causing extra-intestinal infections.</title>
        <authorList>
            <person name="Feng Y."/>
            <person name="Chiu C.-H."/>
        </authorList>
    </citation>
    <scope>NUCLEOTIDE SEQUENCE [LARGE SCALE GENOMIC DNA]</scope>
    <source>
        <strain evidence="1 2">AN88</strain>
    </source>
</reference>
<protein>
    <recommendedName>
        <fullName evidence="3">Recombinase family protein</fullName>
    </recommendedName>
</protein>
<evidence type="ECO:0008006" key="3">
    <source>
        <dbReference type="Google" id="ProtNLM"/>
    </source>
</evidence>
<evidence type="ECO:0000313" key="1">
    <source>
        <dbReference type="EMBL" id="KGJ53004.1"/>
    </source>
</evidence>